<dbReference type="PROSITE" id="PS50174">
    <property type="entry name" value="G_PATCH"/>
    <property type="match status" value="1"/>
</dbReference>
<feature type="compositionally biased region" description="Polar residues" evidence="4">
    <location>
        <begin position="45"/>
        <end position="56"/>
    </location>
</feature>
<organism evidence="6 7">
    <name type="scientific">Umbelopsis ramanniana AG</name>
    <dbReference type="NCBI Taxonomy" id="1314678"/>
    <lineage>
        <taxon>Eukaryota</taxon>
        <taxon>Fungi</taxon>
        <taxon>Fungi incertae sedis</taxon>
        <taxon>Mucoromycota</taxon>
        <taxon>Mucoromycotina</taxon>
        <taxon>Umbelopsidomycetes</taxon>
        <taxon>Umbelopsidales</taxon>
        <taxon>Umbelopsidaceae</taxon>
        <taxon>Umbelopsis</taxon>
    </lineage>
</organism>
<evidence type="ECO:0000256" key="4">
    <source>
        <dbReference type="SAM" id="MobiDB-lite"/>
    </source>
</evidence>
<keyword evidence="2" id="KW-0694">RNA-binding</keyword>
<keyword evidence="3" id="KW-0539">Nucleus</keyword>
<evidence type="ECO:0000259" key="5">
    <source>
        <dbReference type="PROSITE" id="PS50174"/>
    </source>
</evidence>
<evidence type="ECO:0000313" key="6">
    <source>
        <dbReference type="EMBL" id="KAI8577834.1"/>
    </source>
</evidence>
<reference evidence="6" key="1">
    <citation type="submission" date="2021-06" db="EMBL/GenBank/DDBJ databases">
        <authorList>
            <consortium name="DOE Joint Genome Institute"/>
            <person name="Mondo S.J."/>
            <person name="Amses K.R."/>
            <person name="Simmons D.R."/>
            <person name="Longcore J.E."/>
            <person name="Seto K."/>
            <person name="Alves G.H."/>
            <person name="Bonds A.E."/>
            <person name="Quandt C.A."/>
            <person name="Davis W.J."/>
            <person name="Chang Y."/>
            <person name="Letcher P.M."/>
            <person name="Powell M.J."/>
            <person name="Kuo A."/>
            <person name="Labutti K."/>
            <person name="Pangilinan J."/>
            <person name="Andreopoulos W."/>
            <person name="Tritt A."/>
            <person name="Riley R."/>
            <person name="Hundley H."/>
            <person name="Johnson J."/>
            <person name="Lipzen A."/>
            <person name="Barry K."/>
            <person name="Berbee M.L."/>
            <person name="Buchler N.E."/>
            <person name="Grigoriev I.V."/>
            <person name="Spatafora J.W."/>
            <person name="Stajich J.E."/>
            <person name="James T.Y."/>
        </authorList>
    </citation>
    <scope>NUCLEOTIDE SEQUENCE</scope>
    <source>
        <strain evidence="6">AG</strain>
    </source>
</reference>
<dbReference type="PANTHER" id="PTHR13948">
    <property type="entry name" value="RNA-BINDING PROTEIN"/>
    <property type="match status" value="1"/>
</dbReference>
<name>A0AAD5E6X9_UMBRA</name>
<dbReference type="InterPro" id="IPR055494">
    <property type="entry name" value="DUF7066"/>
</dbReference>
<gene>
    <name evidence="6" type="ORF">K450DRAFT_250252</name>
</gene>
<feature type="domain" description="G-patch" evidence="5">
    <location>
        <begin position="232"/>
        <end position="278"/>
    </location>
</feature>
<dbReference type="SMART" id="SM00443">
    <property type="entry name" value="G_patch"/>
    <property type="match status" value="1"/>
</dbReference>
<dbReference type="Proteomes" id="UP001206595">
    <property type="component" value="Unassembled WGS sequence"/>
</dbReference>
<protein>
    <recommendedName>
        <fullName evidence="5">G-patch domain-containing protein</fullName>
    </recommendedName>
</protein>
<dbReference type="AlphaFoldDB" id="A0AAD5E6X9"/>
<dbReference type="Pfam" id="PF23217">
    <property type="entry name" value="DUF7066"/>
    <property type="match status" value="1"/>
</dbReference>
<comment type="caution">
    <text evidence="6">The sequence shown here is derived from an EMBL/GenBank/DDBJ whole genome shotgun (WGS) entry which is preliminary data.</text>
</comment>
<dbReference type="GO" id="GO:0000398">
    <property type="term" value="P:mRNA splicing, via spliceosome"/>
    <property type="evidence" value="ECO:0007669"/>
    <property type="project" value="TreeGrafter"/>
</dbReference>
<dbReference type="GO" id="GO:0005634">
    <property type="term" value="C:nucleus"/>
    <property type="evidence" value="ECO:0007669"/>
    <property type="project" value="UniProtKB-SubCell"/>
</dbReference>
<reference evidence="6" key="2">
    <citation type="journal article" date="2022" name="Proc. Natl. Acad. Sci. U.S.A.">
        <title>Diploid-dominant life cycles characterize the early evolution of Fungi.</title>
        <authorList>
            <person name="Amses K.R."/>
            <person name="Simmons D.R."/>
            <person name="Longcore J.E."/>
            <person name="Mondo S.J."/>
            <person name="Seto K."/>
            <person name="Jeronimo G.H."/>
            <person name="Bonds A.E."/>
            <person name="Quandt C.A."/>
            <person name="Davis W.J."/>
            <person name="Chang Y."/>
            <person name="Federici B.A."/>
            <person name="Kuo A."/>
            <person name="LaButti K."/>
            <person name="Pangilinan J."/>
            <person name="Andreopoulos W."/>
            <person name="Tritt A."/>
            <person name="Riley R."/>
            <person name="Hundley H."/>
            <person name="Johnson J."/>
            <person name="Lipzen A."/>
            <person name="Barry K."/>
            <person name="Lang B.F."/>
            <person name="Cuomo C.A."/>
            <person name="Buchler N.E."/>
            <person name="Grigoriev I.V."/>
            <person name="Spatafora J.W."/>
            <person name="Stajich J.E."/>
            <person name="James T.Y."/>
        </authorList>
    </citation>
    <scope>NUCLEOTIDE SEQUENCE</scope>
    <source>
        <strain evidence="6">AG</strain>
    </source>
</reference>
<sequence>MQKQQKQPLKFVIHSKLEQLGGDESAAVEEIDNKPSAIAEDSPESNKASTSIPDNSVDNDKKRKRNERDAIPMATKKIHTHMKKWNEKQAELANVAESEDSNQEEFSDLSRMACLLCQRKFKSEKELRRHESLSELHKTNLGNQDCVEKARKKLILIATRASPEKQAEETEDNQSSYRNRAAERRMAFGQPDRPLPLDDEATSFSHRPPRQHKPAPGSRPVEAASVSNPMSESNVGARMLKSMGWKSGEGLGKEGTGIVAPVMAESYVKGAGLGTFGGRQDMEELGANTSYKDRAKYMARKRYENS</sequence>
<keyword evidence="7" id="KW-1185">Reference proteome</keyword>
<accession>A0AAD5E6X9</accession>
<dbReference type="RefSeq" id="XP_051442838.1">
    <property type="nucleotide sequence ID" value="XM_051590529.1"/>
</dbReference>
<evidence type="ECO:0000256" key="1">
    <source>
        <dbReference type="ARBA" id="ARBA00004123"/>
    </source>
</evidence>
<dbReference type="InterPro" id="IPR000467">
    <property type="entry name" value="G_patch_dom"/>
</dbReference>
<dbReference type="EMBL" id="MU620936">
    <property type="protein sequence ID" value="KAI8577834.1"/>
    <property type="molecule type" value="Genomic_DNA"/>
</dbReference>
<dbReference type="GeneID" id="75915872"/>
<evidence type="ECO:0000256" key="2">
    <source>
        <dbReference type="ARBA" id="ARBA00022884"/>
    </source>
</evidence>
<feature type="region of interest" description="Disordered" evidence="4">
    <location>
        <begin position="160"/>
        <end position="233"/>
    </location>
</feature>
<feature type="region of interest" description="Disordered" evidence="4">
    <location>
        <begin position="17"/>
        <end position="80"/>
    </location>
</feature>
<dbReference type="GO" id="GO:0003723">
    <property type="term" value="F:RNA binding"/>
    <property type="evidence" value="ECO:0007669"/>
    <property type="project" value="UniProtKB-KW"/>
</dbReference>
<feature type="compositionally biased region" description="Basic and acidic residues" evidence="4">
    <location>
        <begin position="58"/>
        <end position="70"/>
    </location>
</feature>
<dbReference type="PANTHER" id="PTHR13948:SF3">
    <property type="entry name" value="FI21118P1"/>
    <property type="match status" value="1"/>
</dbReference>
<evidence type="ECO:0000256" key="3">
    <source>
        <dbReference type="ARBA" id="ARBA00023242"/>
    </source>
</evidence>
<comment type="subcellular location">
    <subcellularLocation>
        <location evidence="1">Nucleus</location>
    </subcellularLocation>
</comment>
<evidence type="ECO:0000313" key="7">
    <source>
        <dbReference type="Proteomes" id="UP001206595"/>
    </source>
</evidence>
<dbReference type="Pfam" id="PF01585">
    <property type="entry name" value="G-patch"/>
    <property type="match status" value="1"/>
</dbReference>
<proteinExistence type="predicted"/>